<proteinExistence type="predicted"/>
<dbReference type="Pfam" id="PF00583">
    <property type="entry name" value="Acetyltransf_1"/>
    <property type="match status" value="1"/>
</dbReference>
<keyword evidence="5" id="KW-1185">Reference proteome</keyword>
<evidence type="ECO:0000256" key="1">
    <source>
        <dbReference type="ARBA" id="ARBA00022679"/>
    </source>
</evidence>
<keyword evidence="1" id="KW-0808">Transferase</keyword>
<protein>
    <submittedName>
        <fullName evidence="4">GNAT family N-acetyltransferase</fullName>
    </submittedName>
</protein>
<name>A0ABS5Y295_9CYAN</name>
<comment type="caution">
    <text evidence="4">The sequence shown here is derived from an EMBL/GenBank/DDBJ whole genome shotgun (WGS) entry which is preliminary data.</text>
</comment>
<dbReference type="PROSITE" id="PS51186">
    <property type="entry name" value="GNAT"/>
    <property type="match status" value="1"/>
</dbReference>
<accession>A0ABS5Y295</accession>
<sequence>MATASTFREHTYTGEADLDAIARLINACREADDLDSRTSVRDLREAFASPGFDPDHDLRLWKDVQGNVVAMATLWHDSQPNETEFLGSVYFNVHPHLRGDGLEDAAMIWAEQRLREVSPEGLPLVFHTGCRDKLSDRKKLLRQFGFTPIRYFYELKRSLEGDIAVPSLPNGWKIRPVDANSDATAWVAMFNQSFVDHWNHTPMTLEEFHHYTQSADYNPALDLVIETDEGTLVTFCYSAIDPDYNQRLGRKEGYVCLLGTRRGYRRRGLARTLLMAGLQRLQARGMDTATIGVDAENPSGAFALYKSVGFSEDFRSTVYRKVLSP</sequence>
<feature type="domain" description="N-acetyltransferase" evidence="3">
    <location>
        <begin position="172"/>
        <end position="325"/>
    </location>
</feature>
<gene>
    <name evidence="4" type="ORF">IXB28_06935</name>
</gene>
<dbReference type="Gene3D" id="3.40.630.30">
    <property type="match status" value="1"/>
</dbReference>
<evidence type="ECO:0000313" key="5">
    <source>
        <dbReference type="Proteomes" id="UP001196661"/>
    </source>
</evidence>
<dbReference type="InterPro" id="IPR016181">
    <property type="entry name" value="Acyl_CoA_acyltransferase"/>
</dbReference>
<dbReference type="SUPFAM" id="SSF55729">
    <property type="entry name" value="Acyl-CoA N-acyltransferases (Nat)"/>
    <property type="match status" value="1"/>
</dbReference>
<evidence type="ECO:0000256" key="2">
    <source>
        <dbReference type="ARBA" id="ARBA00023315"/>
    </source>
</evidence>
<dbReference type="RefSeq" id="WP_215617789.1">
    <property type="nucleotide sequence ID" value="NZ_JADOER010000004.1"/>
</dbReference>
<dbReference type="EMBL" id="JADOER010000004">
    <property type="protein sequence ID" value="MBT9311936.1"/>
    <property type="molecule type" value="Genomic_DNA"/>
</dbReference>
<dbReference type="InterPro" id="IPR050832">
    <property type="entry name" value="Bact_Acetyltransf"/>
</dbReference>
<dbReference type="Proteomes" id="UP001196661">
    <property type="component" value="Unassembled WGS sequence"/>
</dbReference>
<evidence type="ECO:0000259" key="3">
    <source>
        <dbReference type="PROSITE" id="PS51186"/>
    </source>
</evidence>
<evidence type="ECO:0000313" key="4">
    <source>
        <dbReference type="EMBL" id="MBT9311936.1"/>
    </source>
</evidence>
<organism evidence="4 5">
    <name type="scientific">Leptothoe kymatousa TAU-MAC 1615</name>
    <dbReference type="NCBI Taxonomy" id="2364775"/>
    <lineage>
        <taxon>Bacteria</taxon>
        <taxon>Bacillati</taxon>
        <taxon>Cyanobacteriota</taxon>
        <taxon>Cyanophyceae</taxon>
        <taxon>Nodosilineales</taxon>
        <taxon>Cymatolegaceae</taxon>
        <taxon>Leptothoe</taxon>
        <taxon>Leptothoe kymatousa</taxon>
    </lineage>
</organism>
<reference evidence="4 5" key="1">
    <citation type="journal article" date="2021" name="Mar. Drugs">
        <title>Genome Reduction and Secondary Metabolism of the Marine Sponge-Associated Cyanobacterium Leptothoe.</title>
        <authorList>
            <person name="Konstantinou D."/>
            <person name="Popin R.V."/>
            <person name="Fewer D.P."/>
            <person name="Sivonen K."/>
            <person name="Gkelis S."/>
        </authorList>
    </citation>
    <scope>NUCLEOTIDE SEQUENCE [LARGE SCALE GENOMIC DNA]</scope>
    <source>
        <strain evidence="4 5">TAU-MAC 1615</strain>
    </source>
</reference>
<dbReference type="InterPro" id="IPR000182">
    <property type="entry name" value="GNAT_dom"/>
</dbReference>
<keyword evidence="2" id="KW-0012">Acyltransferase</keyword>
<dbReference type="PANTHER" id="PTHR43877">
    <property type="entry name" value="AMINOALKYLPHOSPHONATE N-ACETYLTRANSFERASE-RELATED-RELATED"/>
    <property type="match status" value="1"/>
</dbReference>